<reference evidence="5" key="1">
    <citation type="submission" date="2025-08" db="UniProtKB">
        <authorList>
            <consortium name="Ensembl"/>
        </authorList>
    </citation>
    <scope>IDENTIFICATION</scope>
</reference>
<evidence type="ECO:0000256" key="3">
    <source>
        <dbReference type="PROSITE-ProRule" id="PRU00104"/>
    </source>
</evidence>
<dbReference type="Proteomes" id="UP000694427">
    <property type="component" value="Unplaced"/>
</dbReference>
<dbReference type="Pfam" id="PF00632">
    <property type="entry name" value="HECT"/>
    <property type="match status" value="1"/>
</dbReference>
<sequence length="137" mass="15306">EDIGSLLVAIRGFPKQLSFQLRFQALSFLTVIVLTDEQGPEKLKKILAFATGARCVPPVGFTPQPTIENLHEEDSESAVISRFPTANTCINWLKLPLHTTYGEFKSSMDFSFDERGPGLDFTLCFMFVCQSSVKLQL</sequence>
<dbReference type="AlphaFoldDB" id="A0A8C1RVK8"/>
<evidence type="ECO:0000256" key="1">
    <source>
        <dbReference type="ARBA" id="ARBA00022679"/>
    </source>
</evidence>
<name>A0A8C1RVK8_CYPCA</name>
<proteinExistence type="predicted"/>
<dbReference type="Gene3D" id="3.30.2410.10">
    <property type="entry name" value="Hect, E3 ligase catalytic domain"/>
    <property type="match status" value="1"/>
</dbReference>
<reference evidence="5" key="2">
    <citation type="submission" date="2025-09" db="UniProtKB">
        <authorList>
            <consortium name="Ensembl"/>
        </authorList>
    </citation>
    <scope>IDENTIFICATION</scope>
</reference>
<evidence type="ECO:0000259" key="4">
    <source>
        <dbReference type="PROSITE" id="PS50237"/>
    </source>
</evidence>
<evidence type="ECO:0000313" key="6">
    <source>
        <dbReference type="Proteomes" id="UP000694427"/>
    </source>
</evidence>
<keyword evidence="6" id="KW-1185">Reference proteome</keyword>
<accession>A0A8C1RVK8</accession>
<dbReference type="GO" id="GO:0004842">
    <property type="term" value="F:ubiquitin-protein transferase activity"/>
    <property type="evidence" value="ECO:0007669"/>
    <property type="project" value="InterPro"/>
</dbReference>
<dbReference type="SUPFAM" id="SSF56204">
    <property type="entry name" value="Hect, E3 ligase catalytic domain"/>
    <property type="match status" value="1"/>
</dbReference>
<keyword evidence="1" id="KW-0808">Transferase</keyword>
<feature type="domain" description="HECT" evidence="4">
    <location>
        <begin position="41"/>
        <end position="122"/>
    </location>
</feature>
<dbReference type="PROSITE" id="PS50237">
    <property type="entry name" value="HECT"/>
    <property type="match status" value="1"/>
</dbReference>
<dbReference type="Ensembl" id="ENSCCRT00010134373.1">
    <property type="protein sequence ID" value="ENSCCRP00010120992.1"/>
    <property type="gene ID" value="ENSCCRG00010052864.1"/>
</dbReference>
<keyword evidence="2 3" id="KW-0833">Ubl conjugation pathway</keyword>
<dbReference type="InterPro" id="IPR035983">
    <property type="entry name" value="Hect_E3_ubiquitin_ligase"/>
</dbReference>
<dbReference type="InterPro" id="IPR000569">
    <property type="entry name" value="HECT_dom"/>
</dbReference>
<evidence type="ECO:0000256" key="2">
    <source>
        <dbReference type="ARBA" id="ARBA00022786"/>
    </source>
</evidence>
<protein>
    <recommendedName>
        <fullName evidence="4">HECT domain-containing protein</fullName>
    </recommendedName>
</protein>
<organism evidence="5 6">
    <name type="scientific">Cyprinus carpio</name>
    <name type="common">Common carp</name>
    <dbReference type="NCBI Taxonomy" id="7962"/>
    <lineage>
        <taxon>Eukaryota</taxon>
        <taxon>Metazoa</taxon>
        <taxon>Chordata</taxon>
        <taxon>Craniata</taxon>
        <taxon>Vertebrata</taxon>
        <taxon>Euteleostomi</taxon>
        <taxon>Actinopterygii</taxon>
        <taxon>Neopterygii</taxon>
        <taxon>Teleostei</taxon>
        <taxon>Ostariophysi</taxon>
        <taxon>Cypriniformes</taxon>
        <taxon>Cyprinidae</taxon>
        <taxon>Cyprininae</taxon>
        <taxon>Cyprinus</taxon>
    </lineage>
</organism>
<evidence type="ECO:0000313" key="5">
    <source>
        <dbReference type="Ensembl" id="ENSCCRP00010120992.1"/>
    </source>
</evidence>
<feature type="active site" description="Glycyl thioester intermediate" evidence="3">
    <location>
        <position position="89"/>
    </location>
</feature>